<dbReference type="SUPFAM" id="SSF53335">
    <property type="entry name" value="S-adenosyl-L-methionine-dependent methyltransferases"/>
    <property type="match status" value="1"/>
</dbReference>
<dbReference type="Gene3D" id="3.40.50.150">
    <property type="entry name" value="Vaccinia Virus protein VP39"/>
    <property type="match status" value="1"/>
</dbReference>
<name>A0A5N5XCN8_9EURO</name>
<keyword evidence="1" id="KW-0489">Methyltransferase</keyword>
<protein>
    <submittedName>
        <fullName evidence="1">S-adenosyl-L-methionine-dependent methyltransferase</fullName>
    </submittedName>
</protein>
<evidence type="ECO:0000313" key="1">
    <source>
        <dbReference type="EMBL" id="KAB8077925.1"/>
    </source>
</evidence>
<dbReference type="Proteomes" id="UP000326565">
    <property type="component" value="Unassembled WGS sequence"/>
</dbReference>
<dbReference type="Pfam" id="PF13489">
    <property type="entry name" value="Methyltransf_23"/>
    <property type="match status" value="1"/>
</dbReference>
<keyword evidence="2" id="KW-1185">Reference proteome</keyword>
<dbReference type="PANTHER" id="PTHR43591">
    <property type="entry name" value="METHYLTRANSFERASE"/>
    <property type="match status" value="1"/>
</dbReference>
<proteinExistence type="predicted"/>
<dbReference type="GO" id="GO:0032259">
    <property type="term" value="P:methylation"/>
    <property type="evidence" value="ECO:0007669"/>
    <property type="project" value="UniProtKB-KW"/>
</dbReference>
<gene>
    <name evidence="1" type="ORF">BDV29DRAFT_167350</name>
</gene>
<dbReference type="OrthoDB" id="184880at2759"/>
<accession>A0A5N5XCN8</accession>
<dbReference type="CDD" id="cd02440">
    <property type="entry name" value="AdoMet_MTases"/>
    <property type="match status" value="1"/>
</dbReference>
<dbReference type="PANTHER" id="PTHR43591:SF105">
    <property type="entry name" value="METHYLTRANSFERASE DOMAIN-CONTAINING PROTEIN-RELATED"/>
    <property type="match status" value="1"/>
</dbReference>
<dbReference type="AlphaFoldDB" id="A0A5N5XCN8"/>
<dbReference type="InterPro" id="IPR029063">
    <property type="entry name" value="SAM-dependent_MTases_sf"/>
</dbReference>
<sequence>MASESAEFKGTEGQYLLPHHVAEIDRLRRQHQHFAAASDNVFLGFHLSPSTDHPLRILDSGCADGTWLRDIASQYPEHSFLLHGVDIASHLFPNTVDLDLRQHDIRQPFPDAWGWTGSFDIIHQRLLVWALKKDEWPQVVRNLQSLLKPGGTLQLVECQWLFPERWASYPEEYQLGLTQIWATEGAGMDIRLADKLEPLLKESGFDNVTTVRYPLPYGAKVKNPADRDISAELWVESFRHLARRMGDEGIPGVAKTPEEYHAFLDRLVGWMKEKGYEPEIRMVCGQKTWLS</sequence>
<evidence type="ECO:0000313" key="2">
    <source>
        <dbReference type="Proteomes" id="UP000326565"/>
    </source>
</evidence>
<reference evidence="1 2" key="1">
    <citation type="submission" date="2019-04" db="EMBL/GenBank/DDBJ databases">
        <title>Friends and foes A comparative genomics study of 23 Aspergillus species from section Flavi.</title>
        <authorList>
            <consortium name="DOE Joint Genome Institute"/>
            <person name="Kjaerbolling I."/>
            <person name="Vesth T."/>
            <person name="Frisvad J.C."/>
            <person name="Nybo J.L."/>
            <person name="Theobald S."/>
            <person name="Kildgaard S."/>
            <person name="Isbrandt T."/>
            <person name="Kuo A."/>
            <person name="Sato A."/>
            <person name="Lyhne E.K."/>
            <person name="Kogle M.E."/>
            <person name="Wiebenga A."/>
            <person name="Kun R.S."/>
            <person name="Lubbers R.J."/>
            <person name="Makela M.R."/>
            <person name="Barry K."/>
            <person name="Chovatia M."/>
            <person name="Clum A."/>
            <person name="Daum C."/>
            <person name="Haridas S."/>
            <person name="He G."/>
            <person name="LaButti K."/>
            <person name="Lipzen A."/>
            <person name="Mondo S."/>
            <person name="Riley R."/>
            <person name="Salamov A."/>
            <person name="Simmons B.A."/>
            <person name="Magnuson J.K."/>
            <person name="Henrissat B."/>
            <person name="Mortensen U.H."/>
            <person name="Larsen T.O."/>
            <person name="Devries R.P."/>
            <person name="Grigoriev I.V."/>
            <person name="Machida M."/>
            <person name="Baker S.E."/>
            <person name="Andersen M.R."/>
        </authorList>
    </citation>
    <scope>NUCLEOTIDE SEQUENCE [LARGE SCALE GENOMIC DNA]</scope>
    <source>
        <strain evidence="1 2">CBS 151.66</strain>
    </source>
</reference>
<keyword evidence="1" id="KW-0808">Transferase</keyword>
<dbReference type="EMBL" id="ML732163">
    <property type="protein sequence ID" value="KAB8077925.1"/>
    <property type="molecule type" value="Genomic_DNA"/>
</dbReference>
<dbReference type="GO" id="GO:0008168">
    <property type="term" value="F:methyltransferase activity"/>
    <property type="evidence" value="ECO:0007669"/>
    <property type="project" value="UniProtKB-KW"/>
</dbReference>
<organism evidence="1 2">
    <name type="scientific">Aspergillus leporis</name>
    <dbReference type="NCBI Taxonomy" id="41062"/>
    <lineage>
        <taxon>Eukaryota</taxon>
        <taxon>Fungi</taxon>
        <taxon>Dikarya</taxon>
        <taxon>Ascomycota</taxon>
        <taxon>Pezizomycotina</taxon>
        <taxon>Eurotiomycetes</taxon>
        <taxon>Eurotiomycetidae</taxon>
        <taxon>Eurotiales</taxon>
        <taxon>Aspergillaceae</taxon>
        <taxon>Aspergillus</taxon>
        <taxon>Aspergillus subgen. Circumdati</taxon>
    </lineage>
</organism>